<evidence type="ECO:0000256" key="3">
    <source>
        <dbReference type="SAM" id="MobiDB-lite"/>
    </source>
</evidence>
<keyword evidence="1 2" id="KW-0193">Cuticle</keyword>
<feature type="chain" id="PRO_5043507874" evidence="4">
    <location>
        <begin position="16"/>
        <end position="321"/>
    </location>
</feature>
<keyword evidence="4" id="KW-0732">Signal</keyword>
<accession>A0AAV8Y548</accession>
<feature type="region of interest" description="Disordered" evidence="3">
    <location>
        <begin position="133"/>
        <end position="163"/>
    </location>
</feature>
<feature type="compositionally biased region" description="Low complexity" evidence="3">
    <location>
        <begin position="143"/>
        <end position="163"/>
    </location>
</feature>
<evidence type="ECO:0000256" key="2">
    <source>
        <dbReference type="PROSITE-ProRule" id="PRU00497"/>
    </source>
</evidence>
<feature type="compositionally biased region" description="Low complexity" evidence="3">
    <location>
        <begin position="251"/>
        <end position="271"/>
    </location>
</feature>
<dbReference type="PANTHER" id="PTHR12236:SF96">
    <property type="entry name" value="PUPAL CUTICLE PROTEIN EDG-84A-LIKE PROTEIN"/>
    <property type="match status" value="1"/>
</dbReference>
<evidence type="ECO:0000256" key="1">
    <source>
        <dbReference type="ARBA" id="ARBA00022460"/>
    </source>
</evidence>
<dbReference type="InterPro" id="IPR051217">
    <property type="entry name" value="Insect_Cuticle_Struc_Prot"/>
</dbReference>
<feature type="region of interest" description="Disordered" evidence="3">
    <location>
        <begin position="185"/>
        <end position="215"/>
    </location>
</feature>
<reference evidence="5" key="1">
    <citation type="journal article" date="2023" name="Insect Mol. Biol.">
        <title>Genome sequencing provides insights into the evolution of gene families encoding plant cell wall-degrading enzymes in longhorned beetles.</title>
        <authorList>
            <person name="Shin N.R."/>
            <person name="Okamura Y."/>
            <person name="Kirsch R."/>
            <person name="Pauchet Y."/>
        </authorList>
    </citation>
    <scope>NUCLEOTIDE SEQUENCE</scope>
    <source>
        <strain evidence="5">AMC_N1</strain>
    </source>
</reference>
<name>A0AAV8Y548_9CUCU</name>
<dbReference type="EMBL" id="JAPWTK010000211">
    <property type="protein sequence ID" value="KAJ8945660.1"/>
    <property type="molecule type" value="Genomic_DNA"/>
</dbReference>
<feature type="compositionally biased region" description="Basic and acidic residues" evidence="3">
    <location>
        <begin position="232"/>
        <end position="247"/>
    </location>
</feature>
<dbReference type="PANTHER" id="PTHR12236">
    <property type="entry name" value="STRUCTURAL CONTITUENT OF CUTICLE"/>
    <property type="match status" value="1"/>
</dbReference>
<dbReference type="AlphaFoldDB" id="A0AAV8Y548"/>
<dbReference type="Proteomes" id="UP001162162">
    <property type="component" value="Unassembled WGS sequence"/>
</dbReference>
<proteinExistence type="predicted"/>
<evidence type="ECO:0000313" key="5">
    <source>
        <dbReference type="EMBL" id="KAJ8945660.1"/>
    </source>
</evidence>
<dbReference type="PROSITE" id="PS51155">
    <property type="entry name" value="CHIT_BIND_RR_2"/>
    <property type="match status" value="1"/>
</dbReference>
<organism evidence="5 6">
    <name type="scientific">Aromia moschata</name>
    <dbReference type="NCBI Taxonomy" id="1265417"/>
    <lineage>
        <taxon>Eukaryota</taxon>
        <taxon>Metazoa</taxon>
        <taxon>Ecdysozoa</taxon>
        <taxon>Arthropoda</taxon>
        <taxon>Hexapoda</taxon>
        <taxon>Insecta</taxon>
        <taxon>Pterygota</taxon>
        <taxon>Neoptera</taxon>
        <taxon>Endopterygota</taxon>
        <taxon>Coleoptera</taxon>
        <taxon>Polyphaga</taxon>
        <taxon>Cucujiformia</taxon>
        <taxon>Chrysomeloidea</taxon>
        <taxon>Cerambycidae</taxon>
        <taxon>Cerambycinae</taxon>
        <taxon>Callichromatini</taxon>
        <taxon>Aromia</taxon>
    </lineage>
</organism>
<dbReference type="Pfam" id="PF00379">
    <property type="entry name" value="Chitin_bind_4"/>
    <property type="match status" value="1"/>
</dbReference>
<evidence type="ECO:0000256" key="4">
    <source>
        <dbReference type="SAM" id="SignalP"/>
    </source>
</evidence>
<dbReference type="InterPro" id="IPR000618">
    <property type="entry name" value="Insect_cuticle"/>
</dbReference>
<gene>
    <name evidence="5" type="ORF">NQ318_012378</name>
</gene>
<dbReference type="GO" id="GO:0031012">
    <property type="term" value="C:extracellular matrix"/>
    <property type="evidence" value="ECO:0007669"/>
    <property type="project" value="TreeGrafter"/>
</dbReference>
<dbReference type="GO" id="GO:0042302">
    <property type="term" value="F:structural constituent of cuticle"/>
    <property type="evidence" value="ECO:0007669"/>
    <property type="project" value="UniProtKB-UniRule"/>
</dbReference>
<keyword evidence="6" id="KW-1185">Reference proteome</keyword>
<feature type="region of interest" description="Disordered" evidence="3">
    <location>
        <begin position="228"/>
        <end position="321"/>
    </location>
</feature>
<sequence length="321" mass="36119">MILCAQLAIMGVALAISRQVRINQPNTIEGTGQENLVDADRDAAPNASYEFAYDVNDPLSNDVKSHREIRDGENVYGYYTFKEADGSTRVVNYKVGPQTGFEATVERLELGERPEIKGPSHSPAPQLVQANVQVEQRRRPQVRARVQQPRQQPQAVQPVRQSQQFVEQPQVNVVVAQPDEKPLKQSAVDKIIRRPNRLGGEAPTPNTQLEQDWKNSVVGRKHIRQQIAQLAKTKEEEEALKAAKTTEQEQETTLPPTEPSVETSSASASSEESTEAPEEGDGKREDDDDDEYERNRRGEDDDDDFGSHNDHEREEEEEDEE</sequence>
<protein>
    <submittedName>
        <fullName evidence="5">Uncharacterized protein</fullName>
    </submittedName>
</protein>
<comment type="caution">
    <text evidence="5">The sequence shown here is derived from an EMBL/GenBank/DDBJ whole genome shotgun (WGS) entry which is preliminary data.</text>
</comment>
<evidence type="ECO:0000313" key="6">
    <source>
        <dbReference type="Proteomes" id="UP001162162"/>
    </source>
</evidence>
<dbReference type="GO" id="GO:0005615">
    <property type="term" value="C:extracellular space"/>
    <property type="evidence" value="ECO:0007669"/>
    <property type="project" value="TreeGrafter"/>
</dbReference>
<feature type="compositionally biased region" description="Basic and acidic residues" evidence="3">
    <location>
        <begin position="293"/>
        <end position="312"/>
    </location>
</feature>
<feature type="signal peptide" evidence="4">
    <location>
        <begin position="1"/>
        <end position="15"/>
    </location>
</feature>